<dbReference type="GO" id="GO:0009398">
    <property type="term" value="P:FMN biosynthetic process"/>
    <property type="evidence" value="ECO:0007669"/>
    <property type="project" value="UniProtKB-UniRule"/>
</dbReference>
<keyword evidence="10 15" id="KW-0274">FAD</keyword>
<comment type="catalytic activity">
    <reaction evidence="13 15">
        <text>riboflavin + ATP = FMN + ADP + H(+)</text>
        <dbReference type="Rhea" id="RHEA:14357"/>
        <dbReference type="ChEBI" id="CHEBI:15378"/>
        <dbReference type="ChEBI" id="CHEBI:30616"/>
        <dbReference type="ChEBI" id="CHEBI:57986"/>
        <dbReference type="ChEBI" id="CHEBI:58210"/>
        <dbReference type="ChEBI" id="CHEBI:456216"/>
        <dbReference type="EC" id="2.7.1.26"/>
    </reaction>
</comment>
<evidence type="ECO:0000256" key="1">
    <source>
        <dbReference type="ARBA" id="ARBA00002121"/>
    </source>
</evidence>
<dbReference type="STRING" id="745411.B3C1_17242"/>
<dbReference type="NCBIfam" id="NF004160">
    <property type="entry name" value="PRK05627.1-3"/>
    <property type="match status" value="1"/>
</dbReference>
<dbReference type="NCBIfam" id="TIGR00083">
    <property type="entry name" value="ribF"/>
    <property type="match status" value="1"/>
</dbReference>
<evidence type="ECO:0000259" key="16">
    <source>
        <dbReference type="SMART" id="SM00904"/>
    </source>
</evidence>
<keyword evidence="9 15" id="KW-0418">Kinase</keyword>
<evidence type="ECO:0000256" key="9">
    <source>
        <dbReference type="ARBA" id="ARBA00022777"/>
    </source>
</evidence>
<organism evidence="17 18">
    <name type="scientific">Gallaecimonas xiamenensis 3-C-1</name>
    <dbReference type="NCBI Taxonomy" id="745411"/>
    <lineage>
        <taxon>Bacteria</taxon>
        <taxon>Pseudomonadati</taxon>
        <taxon>Pseudomonadota</taxon>
        <taxon>Gammaproteobacteria</taxon>
        <taxon>Enterobacterales</taxon>
        <taxon>Gallaecimonadaceae</taxon>
        <taxon>Gallaecimonas</taxon>
    </lineage>
</organism>
<dbReference type="AlphaFoldDB" id="K2JCE5"/>
<dbReference type="Pfam" id="PF01687">
    <property type="entry name" value="Flavokinase"/>
    <property type="match status" value="1"/>
</dbReference>
<accession>K2JCE5</accession>
<dbReference type="InterPro" id="IPR023468">
    <property type="entry name" value="Riboflavin_kinase"/>
</dbReference>
<evidence type="ECO:0000256" key="11">
    <source>
        <dbReference type="ARBA" id="ARBA00022840"/>
    </source>
</evidence>
<dbReference type="Gene3D" id="3.40.50.620">
    <property type="entry name" value="HUPs"/>
    <property type="match status" value="1"/>
</dbReference>
<dbReference type="InterPro" id="IPR002606">
    <property type="entry name" value="Riboflavin_kinase_bac"/>
</dbReference>
<sequence length="297" mass="32700">MLTIGNFDGVHLGHQAVLGKLIEKARELSLPATVMLFEPQPLELFKGAEAPARLSRLRDKLRALADLGMDRVIVEPFTPHFASLAPQAFIQQQLVARLGVKFLVVGDDFRFGHGRQGDFAMLQSAGAEHGFTVTNTDSFCLVDDRVSSTRIREALKDDRLADAEAMLGRPYSISGRVHHGAKMGRTLGFPTVNLPLKRKVSPVNGVFAVDVLGADDAAWPGIANIGVKPTVNGKVPTLEVHLLDFDGDLYGCQLQVVLRKKLRDEQRFESLDALRAQIEQDEQAARAFFAHRKQSLE</sequence>
<comment type="function">
    <text evidence="1">Catalyzes the phosphorylation of riboflavin to FMN followed by the adenylation of FMN to FAD.</text>
</comment>
<dbReference type="PATRIC" id="fig|745411.4.peg.3395"/>
<evidence type="ECO:0000256" key="7">
    <source>
        <dbReference type="ARBA" id="ARBA00022695"/>
    </source>
</evidence>
<reference evidence="17 18" key="1">
    <citation type="journal article" date="2012" name="J. Bacteriol.">
        <title>Genome Sequence of Gallaecimonas xiamenensis Type Strain 3-C-1.</title>
        <authorList>
            <person name="Lai Q."/>
            <person name="Wang L."/>
            <person name="Wang W."/>
            <person name="Shao Z."/>
        </authorList>
    </citation>
    <scope>NUCLEOTIDE SEQUENCE [LARGE SCALE GENOMIC DNA]</scope>
    <source>
        <strain evidence="17 18">3-C-1</strain>
    </source>
</reference>
<keyword evidence="11 15" id="KW-0067">ATP-binding</keyword>
<dbReference type="EMBL" id="AMRI01000032">
    <property type="protein sequence ID" value="EKE68274.1"/>
    <property type="molecule type" value="Genomic_DNA"/>
</dbReference>
<evidence type="ECO:0000256" key="5">
    <source>
        <dbReference type="ARBA" id="ARBA00022643"/>
    </source>
</evidence>
<gene>
    <name evidence="17" type="ORF">B3C1_17242</name>
</gene>
<dbReference type="Gene3D" id="2.40.30.30">
    <property type="entry name" value="Riboflavin kinase-like"/>
    <property type="match status" value="1"/>
</dbReference>
<dbReference type="NCBIfam" id="NF004159">
    <property type="entry name" value="PRK05627.1-2"/>
    <property type="match status" value="1"/>
</dbReference>
<dbReference type="UniPathway" id="UPA00276">
    <property type="reaction ID" value="UER00406"/>
</dbReference>
<evidence type="ECO:0000256" key="2">
    <source>
        <dbReference type="ARBA" id="ARBA00004726"/>
    </source>
</evidence>
<dbReference type="GO" id="GO:0003919">
    <property type="term" value="F:FMN adenylyltransferase activity"/>
    <property type="evidence" value="ECO:0007669"/>
    <property type="project" value="UniProtKB-UniRule"/>
</dbReference>
<keyword evidence="7 15" id="KW-0548">Nucleotidyltransferase</keyword>
<dbReference type="SMART" id="SM00904">
    <property type="entry name" value="Flavokinase"/>
    <property type="match status" value="1"/>
</dbReference>
<comment type="caution">
    <text evidence="17">The sequence shown here is derived from an EMBL/GenBank/DDBJ whole genome shotgun (WGS) entry which is preliminary data.</text>
</comment>
<proteinExistence type="inferred from homology"/>
<feature type="domain" description="Riboflavin kinase" evidence="16">
    <location>
        <begin position="166"/>
        <end position="290"/>
    </location>
</feature>
<protein>
    <recommendedName>
        <fullName evidence="15">Riboflavin biosynthesis protein</fullName>
    </recommendedName>
    <domain>
        <recommendedName>
            <fullName evidence="15">Riboflavin kinase</fullName>
            <ecNumber evidence="15">2.7.1.26</ecNumber>
        </recommendedName>
        <alternativeName>
            <fullName evidence="15">Flavokinase</fullName>
        </alternativeName>
    </domain>
    <domain>
        <recommendedName>
            <fullName evidence="15">FMN adenylyltransferase</fullName>
            <ecNumber evidence="15">2.7.7.2</ecNumber>
        </recommendedName>
        <alternativeName>
            <fullName evidence="15">FAD pyrophosphorylase</fullName>
        </alternativeName>
        <alternativeName>
            <fullName evidence="15">FAD synthase</fullName>
        </alternativeName>
    </domain>
</protein>
<dbReference type="GO" id="GO:0006747">
    <property type="term" value="P:FAD biosynthetic process"/>
    <property type="evidence" value="ECO:0007669"/>
    <property type="project" value="UniProtKB-UniRule"/>
</dbReference>
<dbReference type="PIRSF" id="PIRSF004491">
    <property type="entry name" value="FAD_Synth"/>
    <property type="match status" value="1"/>
</dbReference>
<dbReference type="PANTHER" id="PTHR22749">
    <property type="entry name" value="RIBOFLAVIN KINASE/FMN ADENYLYLTRANSFERASE"/>
    <property type="match status" value="1"/>
</dbReference>
<comment type="similarity">
    <text evidence="15">Belongs to the ribF family.</text>
</comment>
<dbReference type="SUPFAM" id="SSF82114">
    <property type="entry name" value="Riboflavin kinase-like"/>
    <property type="match status" value="1"/>
</dbReference>
<keyword evidence="12" id="KW-0511">Multifunctional enzyme</keyword>
<dbReference type="FunFam" id="3.40.50.620:FF:000021">
    <property type="entry name" value="Riboflavin biosynthesis protein"/>
    <property type="match status" value="1"/>
</dbReference>
<comment type="catalytic activity">
    <reaction evidence="14 15">
        <text>FMN + ATP + H(+) = FAD + diphosphate</text>
        <dbReference type="Rhea" id="RHEA:17237"/>
        <dbReference type="ChEBI" id="CHEBI:15378"/>
        <dbReference type="ChEBI" id="CHEBI:30616"/>
        <dbReference type="ChEBI" id="CHEBI:33019"/>
        <dbReference type="ChEBI" id="CHEBI:57692"/>
        <dbReference type="ChEBI" id="CHEBI:58210"/>
        <dbReference type="EC" id="2.7.7.2"/>
    </reaction>
</comment>
<evidence type="ECO:0000256" key="10">
    <source>
        <dbReference type="ARBA" id="ARBA00022827"/>
    </source>
</evidence>
<dbReference type="NCBIfam" id="NF004162">
    <property type="entry name" value="PRK05627.1-5"/>
    <property type="match status" value="1"/>
</dbReference>
<keyword evidence="6 15" id="KW-0808">Transferase</keyword>
<evidence type="ECO:0000256" key="3">
    <source>
        <dbReference type="ARBA" id="ARBA00005201"/>
    </source>
</evidence>
<evidence type="ECO:0000256" key="4">
    <source>
        <dbReference type="ARBA" id="ARBA00022630"/>
    </source>
</evidence>
<name>K2JCE5_9GAMM</name>
<dbReference type="CDD" id="cd02064">
    <property type="entry name" value="FAD_synthetase_N"/>
    <property type="match status" value="1"/>
</dbReference>
<dbReference type="Pfam" id="PF06574">
    <property type="entry name" value="FAD_syn"/>
    <property type="match status" value="1"/>
</dbReference>
<keyword evidence="4 15" id="KW-0285">Flavoprotein</keyword>
<evidence type="ECO:0000256" key="15">
    <source>
        <dbReference type="PIRNR" id="PIRNR004491"/>
    </source>
</evidence>
<dbReference type="InterPro" id="IPR014729">
    <property type="entry name" value="Rossmann-like_a/b/a_fold"/>
</dbReference>
<dbReference type="NCBIfam" id="NF004163">
    <property type="entry name" value="PRK05627.1-6"/>
    <property type="match status" value="1"/>
</dbReference>
<keyword evidence="18" id="KW-1185">Reference proteome</keyword>
<dbReference type="EC" id="2.7.1.26" evidence="15"/>
<evidence type="ECO:0000256" key="12">
    <source>
        <dbReference type="ARBA" id="ARBA00023268"/>
    </source>
</evidence>
<evidence type="ECO:0000256" key="13">
    <source>
        <dbReference type="ARBA" id="ARBA00047880"/>
    </source>
</evidence>
<dbReference type="EC" id="2.7.7.2" evidence="15"/>
<dbReference type="InterPro" id="IPR015864">
    <property type="entry name" value="FAD_synthase"/>
</dbReference>
<comment type="pathway">
    <text evidence="2 15">Cofactor biosynthesis; FAD biosynthesis; FAD from FMN: step 1/1.</text>
</comment>
<keyword evidence="8 15" id="KW-0547">Nucleotide-binding</keyword>
<evidence type="ECO:0000313" key="18">
    <source>
        <dbReference type="Proteomes" id="UP000006755"/>
    </source>
</evidence>
<evidence type="ECO:0000313" key="17">
    <source>
        <dbReference type="EMBL" id="EKE68274.1"/>
    </source>
</evidence>
<comment type="pathway">
    <text evidence="3 15">Cofactor biosynthesis; FMN biosynthesis; FMN from riboflavin (ATP route): step 1/1.</text>
</comment>
<dbReference type="GO" id="GO:0008531">
    <property type="term" value="F:riboflavin kinase activity"/>
    <property type="evidence" value="ECO:0007669"/>
    <property type="project" value="UniProtKB-UniRule"/>
</dbReference>
<dbReference type="InterPro" id="IPR015865">
    <property type="entry name" value="Riboflavin_kinase_bac/euk"/>
</dbReference>
<dbReference type="UniPathway" id="UPA00277">
    <property type="reaction ID" value="UER00407"/>
</dbReference>
<dbReference type="GO" id="GO:0009231">
    <property type="term" value="P:riboflavin biosynthetic process"/>
    <property type="evidence" value="ECO:0007669"/>
    <property type="project" value="InterPro"/>
</dbReference>
<dbReference type="InterPro" id="IPR023465">
    <property type="entry name" value="Riboflavin_kinase_dom_sf"/>
</dbReference>
<evidence type="ECO:0000256" key="14">
    <source>
        <dbReference type="ARBA" id="ARBA00049494"/>
    </source>
</evidence>
<dbReference type="GO" id="GO:0005524">
    <property type="term" value="F:ATP binding"/>
    <property type="evidence" value="ECO:0007669"/>
    <property type="project" value="UniProtKB-UniRule"/>
</dbReference>
<dbReference type="SUPFAM" id="SSF52374">
    <property type="entry name" value="Nucleotidylyl transferase"/>
    <property type="match status" value="1"/>
</dbReference>
<evidence type="ECO:0000256" key="6">
    <source>
        <dbReference type="ARBA" id="ARBA00022679"/>
    </source>
</evidence>
<dbReference type="Proteomes" id="UP000006755">
    <property type="component" value="Unassembled WGS sequence"/>
</dbReference>
<keyword evidence="5 15" id="KW-0288">FMN</keyword>
<evidence type="ECO:0000256" key="8">
    <source>
        <dbReference type="ARBA" id="ARBA00022741"/>
    </source>
</evidence>
<dbReference type="eggNOG" id="COG0196">
    <property type="taxonomic scope" value="Bacteria"/>
</dbReference>
<dbReference type="PANTHER" id="PTHR22749:SF6">
    <property type="entry name" value="RIBOFLAVIN KINASE"/>
    <property type="match status" value="1"/>
</dbReference>